<organism evidence="1 2">
    <name type="scientific">Aporhodopirellula rubra</name>
    <dbReference type="NCBI Taxonomy" id="980271"/>
    <lineage>
        <taxon>Bacteria</taxon>
        <taxon>Pseudomonadati</taxon>
        <taxon>Planctomycetota</taxon>
        <taxon>Planctomycetia</taxon>
        <taxon>Pirellulales</taxon>
        <taxon>Pirellulaceae</taxon>
        <taxon>Aporhodopirellula</taxon>
    </lineage>
</organism>
<accession>A0A7W5DWV2</accession>
<evidence type="ECO:0000313" key="2">
    <source>
        <dbReference type="Proteomes" id="UP000536179"/>
    </source>
</evidence>
<proteinExistence type="predicted"/>
<dbReference type="RefSeq" id="WP_184302130.1">
    <property type="nucleotide sequence ID" value="NZ_JACHXU010000002.1"/>
</dbReference>
<dbReference type="EMBL" id="JACHXU010000002">
    <property type="protein sequence ID" value="MBB3205112.1"/>
    <property type="molecule type" value="Genomic_DNA"/>
</dbReference>
<dbReference type="AlphaFoldDB" id="A0A7W5DWV2"/>
<dbReference type="Gene3D" id="3.40.50.1820">
    <property type="entry name" value="alpha/beta hydrolase"/>
    <property type="match status" value="1"/>
</dbReference>
<dbReference type="SUPFAM" id="SSF53474">
    <property type="entry name" value="alpha/beta-Hydrolases"/>
    <property type="match status" value="1"/>
</dbReference>
<dbReference type="Proteomes" id="UP000536179">
    <property type="component" value="Unassembled WGS sequence"/>
</dbReference>
<evidence type="ECO:0000313" key="1">
    <source>
        <dbReference type="EMBL" id="MBB3205112.1"/>
    </source>
</evidence>
<dbReference type="InterPro" id="IPR029058">
    <property type="entry name" value="AB_hydrolase_fold"/>
</dbReference>
<keyword evidence="2" id="KW-1185">Reference proteome</keyword>
<comment type="caution">
    <text evidence="1">The sequence shown here is derived from an EMBL/GenBank/DDBJ whole genome shotgun (WGS) entry which is preliminary data.</text>
</comment>
<sequence>MIPIADIGKSQRTESSILDTFVATNLLPDSRPTSPEPTDLARDWAPIPPPQTLLLKFPGTAGRAERSSAFPANLVPPYDDNRYHHPGQHYEAWTWNPPGYGRSSGRATLKSFAPAAETFASQVLAARLAANTQVWICGNSLGCLPALSLAARLDQWRPGNSDRDRFVLWLRNPPQLSDVVLGVADRYAARRLMKPVVSKIPDSLHAIEAASRSQIPAVFLMSERDELVLPAIQQKIHAAYAGTHRIVTLADLGHGGLIDEQHRDDVERAAKWLASLHV</sequence>
<reference evidence="1 2" key="1">
    <citation type="submission" date="2020-08" db="EMBL/GenBank/DDBJ databases">
        <title>Genomic Encyclopedia of Type Strains, Phase III (KMG-III): the genomes of soil and plant-associated and newly described type strains.</title>
        <authorList>
            <person name="Whitman W."/>
        </authorList>
    </citation>
    <scope>NUCLEOTIDE SEQUENCE [LARGE SCALE GENOMIC DNA]</scope>
    <source>
        <strain evidence="1 2">CECT 8075</strain>
    </source>
</reference>
<name>A0A7W5DWV2_9BACT</name>
<protein>
    <submittedName>
        <fullName evidence="1">Pimeloyl-ACP methyl ester carboxylesterase</fullName>
    </submittedName>
</protein>
<gene>
    <name evidence="1" type="ORF">FHS27_000879</name>
</gene>